<feature type="compositionally biased region" description="Pro residues" evidence="7">
    <location>
        <begin position="132"/>
        <end position="146"/>
    </location>
</feature>
<reference evidence="9" key="1">
    <citation type="journal article" date="2020" name="Stud. Mycol.">
        <title>101 Dothideomycetes genomes: a test case for predicting lifestyles and emergence of pathogens.</title>
        <authorList>
            <person name="Haridas S."/>
            <person name="Albert R."/>
            <person name="Binder M."/>
            <person name="Bloem J."/>
            <person name="Labutti K."/>
            <person name="Salamov A."/>
            <person name="Andreopoulos B."/>
            <person name="Baker S."/>
            <person name="Barry K."/>
            <person name="Bills G."/>
            <person name="Bluhm B."/>
            <person name="Cannon C."/>
            <person name="Castanera R."/>
            <person name="Culley D."/>
            <person name="Daum C."/>
            <person name="Ezra D."/>
            <person name="Gonzalez J."/>
            <person name="Henrissat B."/>
            <person name="Kuo A."/>
            <person name="Liang C."/>
            <person name="Lipzen A."/>
            <person name="Lutzoni F."/>
            <person name="Magnuson J."/>
            <person name="Mondo S."/>
            <person name="Nolan M."/>
            <person name="Ohm R."/>
            <person name="Pangilinan J."/>
            <person name="Park H.-J."/>
            <person name="Ramirez L."/>
            <person name="Alfaro M."/>
            <person name="Sun H."/>
            <person name="Tritt A."/>
            <person name="Yoshinaga Y."/>
            <person name="Zwiers L.-H."/>
            <person name="Turgeon B."/>
            <person name="Goodwin S."/>
            <person name="Spatafora J."/>
            <person name="Crous P."/>
            <person name="Grigoriev I."/>
        </authorList>
    </citation>
    <scope>NUCLEOTIDE SEQUENCE</scope>
    <source>
        <strain evidence="9">CBS 119687</strain>
    </source>
</reference>
<feature type="repeat" description="WD" evidence="6">
    <location>
        <begin position="460"/>
        <end position="501"/>
    </location>
</feature>
<evidence type="ECO:0000256" key="4">
    <source>
        <dbReference type="ARBA" id="ARBA00023015"/>
    </source>
</evidence>
<dbReference type="InterPro" id="IPR036322">
    <property type="entry name" value="WD40_repeat_dom_sf"/>
</dbReference>
<dbReference type="SUPFAM" id="SSF50978">
    <property type="entry name" value="WD40 repeat-like"/>
    <property type="match status" value="1"/>
</dbReference>
<dbReference type="Gene3D" id="1.20.5.340">
    <property type="match status" value="1"/>
</dbReference>
<dbReference type="SMART" id="SM00320">
    <property type="entry name" value="WD40"/>
    <property type="match status" value="7"/>
</dbReference>
<evidence type="ECO:0000256" key="7">
    <source>
        <dbReference type="SAM" id="MobiDB-lite"/>
    </source>
</evidence>
<keyword evidence="10" id="KW-1185">Reference proteome</keyword>
<feature type="region of interest" description="Disordered" evidence="7">
    <location>
        <begin position="86"/>
        <end position="238"/>
    </location>
</feature>
<keyword evidence="3" id="KW-0677">Repeat</keyword>
<dbReference type="AlphaFoldDB" id="A0A6A6ABB0"/>
<dbReference type="PANTHER" id="PTHR19848:SF8">
    <property type="entry name" value="F-BOX AND WD REPEAT DOMAIN CONTAINING 7"/>
    <property type="match status" value="1"/>
</dbReference>
<proteinExistence type="predicted"/>
<dbReference type="RefSeq" id="XP_033522834.1">
    <property type="nucleotide sequence ID" value="XM_033668308.1"/>
</dbReference>
<feature type="repeat" description="WD" evidence="6">
    <location>
        <begin position="374"/>
        <end position="415"/>
    </location>
</feature>
<keyword evidence="1" id="KW-0678">Repressor</keyword>
<feature type="compositionally biased region" description="Pro residues" evidence="7">
    <location>
        <begin position="153"/>
        <end position="165"/>
    </location>
</feature>
<dbReference type="Proteomes" id="UP000799771">
    <property type="component" value="Unassembled WGS sequence"/>
</dbReference>
<feature type="domain" description="Transcriptional repressor Tup1 N-terminal" evidence="8">
    <location>
        <begin position="20"/>
        <end position="88"/>
    </location>
</feature>
<feature type="compositionally biased region" description="Low complexity" evidence="7">
    <location>
        <begin position="96"/>
        <end position="114"/>
    </location>
</feature>
<dbReference type="EMBL" id="ML977508">
    <property type="protein sequence ID" value="KAF2128445.1"/>
    <property type="molecule type" value="Genomic_DNA"/>
</dbReference>
<dbReference type="PROSITE" id="PS00678">
    <property type="entry name" value="WD_REPEATS_1"/>
    <property type="match status" value="4"/>
</dbReference>
<evidence type="ECO:0000256" key="2">
    <source>
        <dbReference type="ARBA" id="ARBA00022574"/>
    </source>
</evidence>
<feature type="repeat" description="WD" evidence="6">
    <location>
        <begin position="339"/>
        <end position="373"/>
    </location>
</feature>
<dbReference type="PROSITE" id="PS50082">
    <property type="entry name" value="WD_REPEATS_2"/>
    <property type="match status" value="6"/>
</dbReference>
<feature type="repeat" description="WD" evidence="6">
    <location>
        <begin position="422"/>
        <end position="456"/>
    </location>
</feature>
<evidence type="ECO:0000313" key="9">
    <source>
        <dbReference type="EMBL" id="KAF2128445.1"/>
    </source>
</evidence>
<keyword evidence="5" id="KW-0804">Transcription</keyword>
<sequence>MNHPYPPRPMGVPQGGPSQRLEELLANIRTEFEAESQRGVDFEGQISRHVQEIEMIRSKIYALESQHQKMKSQMEERIMQLERELEARGGPSQSAQHHGGPSQPQPPQIGHGPSNLFGGIMAGSAAQGGPGLAPPPQEAPQPPGMPPHMGGPQGPPGLNPAPGPPQHFNGYGPGPSVNGYGQPPQPTASPGGKRPGPRGPPGPATPQQNNPAPYPGSPQVPRPTPPPHHQPGPILANNVPLSQSNILADLDIEQLPDNLKKEGSDWFAVFNPRARRVLDVDLIHNLPHQSVVCCVRFSLDGRYVATGCNRSAQIFDVETGNPVAHLQDGSLPEDGDLYIRSVCFSPNGAFLATGAEDKVIRVWDIHSRTIKHQFTGHEQDIYSLDFARNGRIIASGSGDRSVRLWDLETNSQVANFAIEDGVTTVAISPDNCFVAAGSLDKSVRVWDIQSGQLVVRLEGEQGHKDSVYSVAFAPSGNRLVSGSLDKTIKMWELTTPSRLIPGHPPSGKCVRTFEGHKDFVLSVALTPHGDWVLSGSKDRGVQFWDPHTGVAQLMLQGHKNSVISVAPSPTGGVFATGSGDMRARIWRFDRYAGP</sequence>
<dbReference type="PANTHER" id="PTHR19848">
    <property type="entry name" value="WD40 REPEAT PROTEIN"/>
    <property type="match status" value="1"/>
</dbReference>
<dbReference type="Pfam" id="PF08581">
    <property type="entry name" value="Tup_N"/>
    <property type="match status" value="1"/>
</dbReference>
<dbReference type="Pfam" id="PF00400">
    <property type="entry name" value="WD40"/>
    <property type="match status" value="7"/>
</dbReference>
<dbReference type="InterPro" id="IPR015943">
    <property type="entry name" value="WD40/YVTN_repeat-like_dom_sf"/>
</dbReference>
<feature type="repeat" description="WD" evidence="6">
    <location>
        <begin position="513"/>
        <end position="545"/>
    </location>
</feature>
<evidence type="ECO:0000259" key="8">
    <source>
        <dbReference type="Pfam" id="PF08581"/>
    </source>
</evidence>
<feature type="repeat" description="WD" evidence="6">
    <location>
        <begin position="555"/>
        <end position="586"/>
    </location>
</feature>
<protein>
    <submittedName>
        <fullName evidence="9">WD40 repeat-like protein</fullName>
    </submittedName>
</protein>
<evidence type="ECO:0000313" key="10">
    <source>
        <dbReference type="Proteomes" id="UP000799771"/>
    </source>
</evidence>
<dbReference type="GeneID" id="54408740"/>
<organism evidence="9 10">
    <name type="scientific">Dothidotthia symphoricarpi CBS 119687</name>
    <dbReference type="NCBI Taxonomy" id="1392245"/>
    <lineage>
        <taxon>Eukaryota</taxon>
        <taxon>Fungi</taxon>
        <taxon>Dikarya</taxon>
        <taxon>Ascomycota</taxon>
        <taxon>Pezizomycotina</taxon>
        <taxon>Dothideomycetes</taxon>
        <taxon>Pleosporomycetidae</taxon>
        <taxon>Pleosporales</taxon>
        <taxon>Dothidotthiaceae</taxon>
        <taxon>Dothidotthia</taxon>
    </lineage>
</organism>
<gene>
    <name evidence="9" type="ORF">P153DRAFT_367583</name>
</gene>
<feature type="compositionally biased region" description="Pro residues" evidence="7">
    <location>
        <begin position="212"/>
        <end position="230"/>
    </location>
</feature>
<dbReference type="PROSITE" id="PS50294">
    <property type="entry name" value="WD_REPEATS_REGION"/>
    <property type="match status" value="6"/>
</dbReference>
<dbReference type="PRINTS" id="PR00320">
    <property type="entry name" value="GPROTEINBRPT"/>
</dbReference>
<dbReference type="FunFam" id="2.130.10.10:FF:000111">
    <property type="entry name" value="Transcriptional repressor rco-1"/>
    <property type="match status" value="1"/>
</dbReference>
<accession>A0A6A6ABB0</accession>
<dbReference type="InterPro" id="IPR019775">
    <property type="entry name" value="WD40_repeat_CS"/>
</dbReference>
<dbReference type="InterPro" id="IPR001680">
    <property type="entry name" value="WD40_rpt"/>
</dbReference>
<keyword evidence="4" id="KW-0805">Transcription regulation</keyword>
<name>A0A6A6ABB0_9PLEO</name>
<dbReference type="InterPro" id="IPR013890">
    <property type="entry name" value="Tscrpt_rep_Tup1_N"/>
</dbReference>
<keyword evidence="2 6" id="KW-0853">WD repeat</keyword>
<evidence type="ECO:0000256" key="5">
    <source>
        <dbReference type="ARBA" id="ARBA00023163"/>
    </source>
</evidence>
<evidence type="ECO:0000256" key="6">
    <source>
        <dbReference type="PROSITE-ProRule" id="PRU00221"/>
    </source>
</evidence>
<dbReference type="InterPro" id="IPR020472">
    <property type="entry name" value="WD40_PAC1"/>
</dbReference>
<evidence type="ECO:0000256" key="3">
    <source>
        <dbReference type="ARBA" id="ARBA00022737"/>
    </source>
</evidence>
<dbReference type="OrthoDB" id="17410at2759"/>
<evidence type="ECO:0000256" key="1">
    <source>
        <dbReference type="ARBA" id="ARBA00022491"/>
    </source>
</evidence>
<dbReference type="CDD" id="cd00200">
    <property type="entry name" value="WD40"/>
    <property type="match status" value="1"/>
</dbReference>
<dbReference type="Gene3D" id="2.130.10.10">
    <property type="entry name" value="YVTN repeat-like/Quinoprotein amine dehydrogenase"/>
    <property type="match status" value="1"/>
</dbReference>